<organism evidence="1 2">
    <name type="scientific">Gimesia chilikensis</name>
    <dbReference type="NCBI Taxonomy" id="2605989"/>
    <lineage>
        <taxon>Bacteria</taxon>
        <taxon>Pseudomonadati</taxon>
        <taxon>Planctomycetota</taxon>
        <taxon>Planctomycetia</taxon>
        <taxon>Planctomycetales</taxon>
        <taxon>Planctomycetaceae</taxon>
        <taxon>Gimesia</taxon>
    </lineage>
</organism>
<gene>
    <name evidence="1" type="ORF">HG66A1_61960</name>
</gene>
<dbReference type="RefSeq" id="WP_145192981.1">
    <property type="nucleotide sequence ID" value="NZ_CP036266.1"/>
</dbReference>
<name>A0A517PYE5_9PLAN</name>
<dbReference type="EMBL" id="CP036266">
    <property type="protein sequence ID" value="QDT24364.1"/>
    <property type="molecule type" value="Genomic_DNA"/>
</dbReference>
<proteinExistence type="predicted"/>
<accession>A0A517PYE5</accession>
<sequence>MAVVTEHLVQLIAKQVDDKGLVVWYDPEKAYDAAVAELTLPNTTVAHYEGSFLQLRKEIDHLLNDGQPPRLVVYVPVEREKTYSALIELDCAGIVMQPRQQPPACNTRLSVLARNALKPILGEDQVGEIERQVESGKLSLADLNSLAEQGIDISTGVLKLIFDSANPQEVALAFLHSDQHDEEVGKKDAQKELRHLLQISFDIELPAADALSNWRLQLSRHVLLTDLLTVLNKQVPVSLSSVPVANSNGGIDACIRLARTWRNDREVRDSYVTVANKVEQELGLDQLEFPVEPLTENETFPCIERALLIHVESELLKSATSDLLELAEYRLSRFWADVVPAIQARWALISSSAEVLVEADRVGKALKNAPTTVPALVRAYADDDEPWCLLDTHHRHMESRKYNFEFAASNDHHGLEKLITKAEQRYTEVGSELAKHFITQFSKAKHPIKGLLRQRDIFEKQVKPLLGEGKVAYVWVDALRFEMARGLCRLLSDDFKLEVQPAIGTMPTITEIGMAALLPKAHESAKVVSVGGGKLALEIDGKVIKNRKDRVAFLKEHAGVKVFDTKLDDLLPKPAKKVRDGIQNADLILITSQEIDELGEADNMSQARLQIDGVLSHLRRGVRILADQGIKTIVLVADHGHLFADEIGEDMKIEAPGGKAEDLHRRVWVGSGGTSEPSYLRTSLTSLGIESEFDIATPWTFAVFKSKGGGRAYFHGGLSPQELIVPMVVLHSTAKPSVQTTGIQWTLTPGTAKLTTRFFSVQIAGSQSESSLFGFEPPKIRIELRASKKCVSLPVSASYGFEDATGEVNLKISEEDNKRIEPNTVTVMLSEEISQKTVGVYLLDATTGVELAAPLTVDVAISM</sequence>
<evidence type="ECO:0000313" key="2">
    <source>
        <dbReference type="Proteomes" id="UP000320421"/>
    </source>
</evidence>
<reference evidence="1 2" key="1">
    <citation type="submission" date="2019-02" db="EMBL/GenBank/DDBJ databases">
        <title>Deep-cultivation of Planctomycetes and their phenomic and genomic characterization uncovers novel biology.</title>
        <authorList>
            <person name="Wiegand S."/>
            <person name="Jogler M."/>
            <person name="Boedeker C."/>
            <person name="Pinto D."/>
            <person name="Vollmers J."/>
            <person name="Rivas-Marin E."/>
            <person name="Kohn T."/>
            <person name="Peeters S.H."/>
            <person name="Heuer A."/>
            <person name="Rast P."/>
            <person name="Oberbeckmann S."/>
            <person name="Bunk B."/>
            <person name="Jeske O."/>
            <person name="Meyerdierks A."/>
            <person name="Storesund J.E."/>
            <person name="Kallscheuer N."/>
            <person name="Luecker S."/>
            <person name="Lage O.M."/>
            <person name="Pohl T."/>
            <person name="Merkel B.J."/>
            <person name="Hornburger P."/>
            <person name="Mueller R.-W."/>
            <person name="Bruemmer F."/>
            <person name="Labrenz M."/>
            <person name="Spormann A.M."/>
            <person name="Op den Camp H."/>
            <person name="Overmann J."/>
            <person name="Amann R."/>
            <person name="Jetten M.S.M."/>
            <person name="Mascher T."/>
            <person name="Medema M.H."/>
            <person name="Devos D.P."/>
            <person name="Kaster A.-K."/>
            <person name="Ovreas L."/>
            <person name="Rohde M."/>
            <person name="Galperin M.Y."/>
            <person name="Jogler C."/>
        </authorList>
    </citation>
    <scope>NUCLEOTIDE SEQUENCE [LARGE SCALE GENOMIC DNA]</scope>
    <source>
        <strain evidence="1 2">HG66A1</strain>
    </source>
</reference>
<keyword evidence="2" id="KW-1185">Reference proteome</keyword>
<dbReference type="Pfam" id="PF08665">
    <property type="entry name" value="PglZ"/>
    <property type="match status" value="1"/>
</dbReference>
<evidence type="ECO:0000313" key="1">
    <source>
        <dbReference type="EMBL" id="QDT24364.1"/>
    </source>
</evidence>
<dbReference type="AlphaFoldDB" id="A0A517PYE5"/>
<dbReference type="OrthoDB" id="6725302at2"/>
<protein>
    <submittedName>
        <fullName evidence="1">PglZ domain protein</fullName>
    </submittedName>
</protein>
<dbReference type="Proteomes" id="UP000320421">
    <property type="component" value="Chromosome"/>
</dbReference>